<dbReference type="InterPro" id="IPR017850">
    <property type="entry name" value="Alkaline_phosphatase_core_sf"/>
</dbReference>
<dbReference type="RefSeq" id="WP_066378975.1">
    <property type="nucleotide sequence ID" value="NZ_LTAZ01000001.1"/>
</dbReference>
<protein>
    <submittedName>
        <fullName evidence="1">Type I phosphodiesterase / nucleotide pyrophosphatase</fullName>
    </submittedName>
</protein>
<dbReference type="InterPro" id="IPR002591">
    <property type="entry name" value="Phosphodiest/P_Trfase"/>
</dbReference>
<proteinExistence type="predicted"/>
<comment type="caution">
    <text evidence="1">The sequence shown here is derived from an EMBL/GenBank/DDBJ whole genome shotgun (WGS) entry which is preliminary data.</text>
</comment>
<accession>A0A151AJI2</accession>
<dbReference type="PATRIC" id="fig|1008153.3.peg.464"/>
<dbReference type="AlphaFoldDB" id="A0A151AJI2"/>
<name>A0A151AJI2_9EURY</name>
<keyword evidence="2" id="KW-1185">Reference proteome</keyword>
<gene>
    <name evidence="1" type="ORF">HAPAU_04610</name>
</gene>
<dbReference type="Proteomes" id="UP000075321">
    <property type="component" value="Unassembled WGS sequence"/>
</dbReference>
<dbReference type="GO" id="GO:0016787">
    <property type="term" value="F:hydrolase activity"/>
    <property type="evidence" value="ECO:0007669"/>
    <property type="project" value="UniProtKB-ARBA"/>
</dbReference>
<evidence type="ECO:0000313" key="2">
    <source>
        <dbReference type="Proteomes" id="UP000075321"/>
    </source>
</evidence>
<dbReference type="SUPFAM" id="SSF53649">
    <property type="entry name" value="Alkaline phosphatase-like"/>
    <property type="match status" value="1"/>
</dbReference>
<dbReference type="PANTHER" id="PTHR10151">
    <property type="entry name" value="ECTONUCLEOTIDE PYROPHOSPHATASE/PHOSPHODIESTERASE"/>
    <property type="match status" value="1"/>
</dbReference>
<organism evidence="1 2">
    <name type="scientific">Halalkalicoccus paucihalophilus</name>
    <dbReference type="NCBI Taxonomy" id="1008153"/>
    <lineage>
        <taxon>Archaea</taxon>
        <taxon>Methanobacteriati</taxon>
        <taxon>Methanobacteriota</taxon>
        <taxon>Stenosarchaea group</taxon>
        <taxon>Halobacteria</taxon>
        <taxon>Halobacteriales</taxon>
        <taxon>Halococcaceae</taxon>
        <taxon>Halalkalicoccus</taxon>
    </lineage>
</organism>
<dbReference type="Gene3D" id="3.40.720.10">
    <property type="entry name" value="Alkaline Phosphatase, subunit A"/>
    <property type="match status" value="2"/>
</dbReference>
<sequence>MSADRLDTLVIGIDAACDPVLEPLLEKGALPNLESLIEEGASAPLESQIPPWTASAWPSLYTGVNPGKHGVFGFLHYEGYDWDVVNATHVREAALWELLTHQGMTSVVVNVPVTAPPPEIDGAIVPGYTAPENPQCHPEGTLEELREAIGDYRVYPDPERDQPGEYVDLVRMRGAAFRHLADEYDPEFGFIEFQGTDSVFHEHPGREDYVEAIYRAVDDEVGDLLESCDPDTVIVASDHGMGPYDEYELRVNEFLDREGYVETTTGGSGMPAWLPMLNGQLREGDDAKAPSPGLAGRAIGAAAQVGITPARAGKALRAVGLEGLVKRFIPADARRAGNEQVDFARSSAYMRSRIELGLRMNVEGREPDGTVPESDYESVRAELIDVLSGVETPDGEPMFEEVAPREEYFWGPHAEEAVDIVTIPDEFEQFLSADFKGEIFGPPTEPYNHKLHGMIAISGEGVDTDADLSGAHLFDVAPTVLSALGVPRSDRMDGNVLSAVEATEGYEYPELDESVEQTDDEEIEDRLSALGYLEGNE</sequence>
<reference evidence="1 2" key="1">
    <citation type="submission" date="2016-02" db="EMBL/GenBank/DDBJ databases">
        <title>Genome sequence of Halalkalicoccus paucihalophilus DSM 24557.</title>
        <authorList>
            <person name="Poehlein A."/>
            <person name="Daniel R."/>
        </authorList>
    </citation>
    <scope>NUCLEOTIDE SEQUENCE [LARGE SCALE GENOMIC DNA]</scope>
    <source>
        <strain evidence="1 2">DSM 24557</strain>
    </source>
</reference>
<dbReference type="EMBL" id="LTAZ01000001">
    <property type="protein sequence ID" value="KYH27791.1"/>
    <property type="molecule type" value="Genomic_DNA"/>
</dbReference>
<dbReference type="PANTHER" id="PTHR10151:SF120">
    <property type="entry name" value="BIS(5'-ADENOSYL)-TRIPHOSPHATASE"/>
    <property type="match status" value="1"/>
</dbReference>
<dbReference type="Pfam" id="PF01663">
    <property type="entry name" value="Phosphodiest"/>
    <property type="match status" value="1"/>
</dbReference>
<evidence type="ECO:0000313" key="1">
    <source>
        <dbReference type="EMBL" id="KYH27791.1"/>
    </source>
</evidence>